<feature type="region of interest" description="Disordered" evidence="1">
    <location>
        <begin position="120"/>
        <end position="166"/>
    </location>
</feature>
<proteinExistence type="predicted"/>
<organism evidence="2 3">
    <name type="scientific">Pinctada imbricata</name>
    <name type="common">Atlantic pearl-oyster</name>
    <name type="synonym">Pinctada martensii</name>
    <dbReference type="NCBI Taxonomy" id="66713"/>
    <lineage>
        <taxon>Eukaryota</taxon>
        <taxon>Metazoa</taxon>
        <taxon>Spiralia</taxon>
        <taxon>Lophotrochozoa</taxon>
        <taxon>Mollusca</taxon>
        <taxon>Bivalvia</taxon>
        <taxon>Autobranchia</taxon>
        <taxon>Pteriomorphia</taxon>
        <taxon>Pterioida</taxon>
        <taxon>Pterioidea</taxon>
        <taxon>Pteriidae</taxon>
        <taxon>Pinctada</taxon>
    </lineage>
</organism>
<reference evidence="2" key="1">
    <citation type="submission" date="2019-08" db="EMBL/GenBank/DDBJ databases">
        <title>The improved chromosome-level genome for the pearl oyster Pinctada fucata martensii using PacBio sequencing and Hi-C.</title>
        <authorList>
            <person name="Zheng Z."/>
        </authorList>
    </citation>
    <scope>NUCLEOTIDE SEQUENCE</scope>
    <source>
        <strain evidence="2">ZZ-2019</strain>
        <tissue evidence="2">Adductor muscle</tissue>
    </source>
</reference>
<dbReference type="EMBL" id="VSWD01000007">
    <property type="protein sequence ID" value="KAK3097901.1"/>
    <property type="molecule type" value="Genomic_DNA"/>
</dbReference>
<sequence>MPTAGEKMWNTQYMDAFNKKRTVPRRTKGVPTVPGRYNNPHPRKVRLVYLQNFLDPPNQTPYAPSCYLTQEEEVAFKDYYADLFQQTANPLVLPWNQYNQNYNLTESLYKENNCVNKKPTVRFDQTEEAIKDNAEENDGNNDKEQPADLPDRVPTPSEDYRTKTQPPDLHWICWPEPEDYRQEKQQRPHTVLGIHRAATPYGASGDDIEDRPNSTEPSYVFGANEESTRGPPLTFVPELQSWVNATTDYDREAAQQIMAMNGTLAPPLPPHALRPQRQATFTFGSNKSRSPSFQPNLDPRNHYSMTWRPFNGSMSHRPMSEEKKIKEMDRRMIVSESLPQIPRLQRSNTDIRPMQRRQIRYPRGEEYVHEHSMFMTTQPLVRGHFIIHPDWVSERLTKKRINLAIPSIRNEFRYGTTYSSEY</sequence>
<evidence type="ECO:0000256" key="1">
    <source>
        <dbReference type="SAM" id="MobiDB-lite"/>
    </source>
</evidence>
<accession>A0AA88Y596</accession>
<protein>
    <submittedName>
        <fullName evidence="2">Uncharacterized protein</fullName>
    </submittedName>
</protein>
<evidence type="ECO:0000313" key="2">
    <source>
        <dbReference type="EMBL" id="KAK3097901.1"/>
    </source>
</evidence>
<feature type="compositionally biased region" description="Basic and acidic residues" evidence="1">
    <location>
        <begin position="124"/>
        <end position="151"/>
    </location>
</feature>
<evidence type="ECO:0000313" key="3">
    <source>
        <dbReference type="Proteomes" id="UP001186944"/>
    </source>
</evidence>
<dbReference type="AlphaFoldDB" id="A0AA88Y596"/>
<name>A0AA88Y596_PINIB</name>
<dbReference type="Proteomes" id="UP001186944">
    <property type="component" value="Unassembled WGS sequence"/>
</dbReference>
<keyword evidence="3" id="KW-1185">Reference proteome</keyword>
<gene>
    <name evidence="2" type="ORF">FSP39_014281</name>
</gene>
<comment type="caution">
    <text evidence="2">The sequence shown here is derived from an EMBL/GenBank/DDBJ whole genome shotgun (WGS) entry which is preliminary data.</text>
</comment>